<dbReference type="InterPro" id="IPR014710">
    <property type="entry name" value="RmlC-like_jellyroll"/>
</dbReference>
<keyword evidence="3" id="KW-0804">Transcription</keyword>
<keyword evidence="1" id="KW-0805">Transcription regulation</keyword>
<dbReference type="Pfam" id="PF12833">
    <property type="entry name" value="HTH_18"/>
    <property type="match status" value="1"/>
</dbReference>
<dbReference type="InterPro" id="IPR009057">
    <property type="entry name" value="Homeodomain-like_sf"/>
</dbReference>
<dbReference type="InterPro" id="IPR018062">
    <property type="entry name" value="HTH_AraC-typ_CS"/>
</dbReference>
<organism evidence="5">
    <name type="scientific">mine drainage metagenome</name>
    <dbReference type="NCBI Taxonomy" id="410659"/>
    <lineage>
        <taxon>unclassified sequences</taxon>
        <taxon>metagenomes</taxon>
        <taxon>ecological metagenomes</taxon>
    </lineage>
</organism>
<dbReference type="InterPro" id="IPR018060">
    <property type="entry name" value="HTH_AraC"/>
</dbReference>
<gene>
    <name evidence="5" type="primary">btr_1</name>
    <name evidence="5" type="ORF">GALL_47220</name>
</gene>
<dbReference type="SUPFAM" id="SSF51182">
    <property type="entry name" value="RmlC-like cupins"/>
    <property type="match status" value="1"/>
</dbReference>
<feature type="domain" description="HTH araC/xylS-type" evidence="4">
    <location>
        <begin position="180"/>
        <end position="278"/>
    </location>
</feature>
<evidence type="ECO:0000256" key="3">
    <source>
        <dbReference type="ARBA" id="ARBA00023163"/>
    </source>
</evidence>
<evidence type="ECO:0000256" key="1">
    <source>
        <dbReference type="ARBA" id="ARBA00023015"/>
    </source>
</evidence>
<evidence type="ECO:0000259" key="4">
    <source>
        <dbReference type="PROSITE" id="PS01124"/>
    </source>
</evidence>
<sequence length="284" mass="33248">MYTLIQKIHVEDYHSFACRTYRTPDFETNWHKHEECELIIITEGHGTALIGDYIGNYNIGDVFFMASNLPHWFRKSHHKMTGSAIVAQFRKDFWGDSFLQLPEMKEINQLLNKDDIGIKIKPKAQKTIAVLLKELESEKGIERIYKLMLCLQKISKPSVYNIITDGFSYTSSSEENSTIKKIFDYSLKNYLKKITLKEVANIADMSIPTFCRFFKKNIKKSYFDFLKELRIGHACKLLKTTDKPILEISYESGYNSWAHFSKQFNSVKKCTPSVYRNQFIRLQN</sequence>
<dbReference type="PANTHER" id="PTHR43280:SF27">
    <property type="entry name" value="TRANSCRIPTIONAL REGULATOR MTLR"/>
    <property type="match status" value="1"/>
</dbReference>
<evidence type="ECO:0000256" key="2">
    <source>
        <dbReference type="ARBA" id="ARBA00023125"/>
    </source>
</evidence>
<dbReference type="EMBL" id="MLJW01000012">
    <property type="protein sequence ID" value="OIR14255.1"/>
    <property type="molecule type" value="Genomic_DNA"/>
</dbReference>
<comment type="caution">
    <text evidence="5">The sequence shown here is derived from an EMBL/GenBank/DDBJ whole genome shotgun (WGS) entry which is preliminary data.</text>
</comment>
<dbReference type="PROSITE" id="PS01124">
    <property type="entry name" value="HTH_ARAC_FAMILY_2"/>
    <property type="match status" value="1"/>
</dbReference>
<evidence type="ECO:0000313" key="5">
    <source>
        <dbReference type="EMBL" id="OIR14255.1"/>
    </source>
</evidence>
<dbReference type="InterPro" id="IPR011051">
    <property type="entry name" value="RmlC_Cupin_sf"/>
</dbReference>
<dbReference type="Pfam" id="PF02311">
    <property type="entry name" value="AraC_binding"/>
    <property type="match status" value="1"/>
</dbReference>
<dbReference type="SMART" id="SM00342">
    <property type="entry name" value="HTH_ARAC"/>
    <property type="match status" value="1"/>
</dbReference>
<proteinExistence type="predicted"/>
<dbReference type="Gene3D" id="1.10.10.60">
    <property type="entry name" value="Homeodomain-like"/>
    <property type="match status" value="2"/>
</dbReference>
<protein>
    <submittedName>
        <fullName evidence="5">HTH-type transcriptional activator Btr</fullName>
    </submittedName>
</protein>
<dbReference type="PROSITE" id="PS00041">
    <property type="entry name" value="HTH_ARAC_FAMILY_1"/>
    <property type="match status" value="1"/>
</dbReference>
<dbReference type="AlphaFoldDB" id="A0A1J5T0H4"/>
<dbReference type="PANTHER" id="PTHR43280">
    <property type="entry name" value="ARAC-FAMILY TRANSCRIPTIONAL REGULATOR"/>
    <property type="match status" value="1"/>
</dbReference>
<dbReference type="SUPFAM" id="SSF46689">
    <property type="entry name" value="Homeodomain-like"/>
    <property type="match status" value="1"/>
</dbReference>
<dbReference type="GO" id="GO:0043565">
    <property type="term" value="F:sequence-specific DNA binding"/>
    <property type="evidence" value="ECO:0007669"/>
    <property type="project" value="InterPro"/>
</dbReference>
<accession>A0A1J5T0H4</accession>
<dbReference type="Gene3D" id="2.60.120.10">
    <property type="entry name" value="Jelly Rolls"/>
    <property type="match status" value="1"/>
</dbReference>
<dbReference type="GO" id="GO:0003700">
    <property type="term" value="F:DNA-binding transcription factor activity"/>
    <property type="evidence" value="ECO:0007669"/>
    <property type="project" value="InterPro"/>
</dbReference>
<keyword evidence="2" id="KW-0238">DNA-binding</keyword>
<reference evidence="5" key="1">
    <citation type="submission" date="2016-10" db="EMBL/GenBank/DDBJ databases">
        <title>Sequence of Gallionella enrichment culture.</title>
        <authorList>
            <person name="Poehlein A."/>
            <person name="Muehling M."/>
            <person name="Daniel R."/>
        </authorList>
    </citation>
    <scope>NUCLEOTIDE SEQUENCE</scope>
</reference>
<dbReference type="InterPro" id="IPR003313">
    <property type="entry name" value="AraC-bd"/>
</dbReference>
<name>A0A1J5T0H4_9ZZZZ</name>